<evidence type="ECO:0000256" key="1">
    <source>
        <dbReference type="SAM" id="Phobius"/>
    </source>
</evidence>
<protein>
    <recommendedName>
        <fullName evidence="4">Chemotaxis protein</fullName>
    </recommendedName>
</protein>
<feature type="transmembrane region" description="Helical" evidence="1">
    <location>
        <begin position="186"/>
        <end position="209"/>
    </location>
</feature>
<feature type="transmembrane region" description="Helical" evidence="1">
    <location>
        <begin position="6"/>
        <end position="24"/>
    </location>
</feature>
<keyword evidence="1" id="KW-1133">Transmembrane helix</keyword>
<accession>A0A2U8FKZ8</accession>
<dbReference type="KEGG" id="apor:DDU33_09310"/>
<reference evidence="3" key="1">
    <citation type="submission" date="2018-05" db="EMBL/GenBank/DDBJ databases">
        <title>Complete genome sequence of Actinobacillus porcitonsillarum reference strain 9953L55 (CCUG 46996).</title>
        <authorList>
            <person name="Dona V."/>
            <person name="Perreten V."/>
        </authorList>
    </citation>
    <scope>NUCLEOTIDE SEQUENCE [LARGE SCALE GENOMIC DNA]</scope>
    <source>
        <strain evidence="3">9953L55</strain>
    </source>
</reference>
<dbReference type="RefSeq" id="WP_108924846.1">
    <property type="nucleotide sequence ID" value="NZ_CP029206.1"/>
</dbReference>
<name>A0A2U8FKZ8_9PAST</name>
<gene>
    <name evidence="2" type="ORF">DDU33_09310</name>
</gene>
<proteinExistence type="predicted"/>
<keyword evidence="1" id="KW-0812">Transmembrane</keyword>
<feature type="transmembrane region" description="Helical" evidence="1">
    <location>
        <begin position="149"/>
        <end position="174"/>
    </location>
</feature>
<dbReference type="AlphaFoldDB" id="A0A2U8FKZ8"/>
<dbReference type="EMBL" id="CP029206">
    <property type="protein sequence ID" value="AWI51665.1"/>
    <property type="molecule type" value="Genomic_DNA"/>
</dbReference>
<evidence type="ECO:0008006" key="4">
    <source>
        <dbReference type="Google" id="ProtNLM"/>
    </source>
</evidence>
<sequence length="334" mass="35259">MALPVIPVAIGMGVSALWGLYKGGKAVKDNSEAKDINASAQEIINSANKSLEASREICEQALEELGQKKYDALTKNIHSFINVFGRIKNVELSQDQSLEELKIAEFSNEVLEELKKEISFFTSSSLGVLGGSAAGAMAAFGAYSGTMAFAAAGTGTAISTLSGAAATNATLAWLGGGTIASGGFGMAGGAMMLNVITIAPALAIAGWYMGNQAAKQLNDAKSNKELALKYEEDSRTTVTFTDGIAEIAVNSIEVLSLLRKASRRSTKVLENITLEKGFDYQQYGQSDKEVVLRSLKLVQLMKAVIDTPILNEKGELLGDASSNINNIKKVALSM</sequence>
<evidence type="ECO:0000313" key="3">
    <source>
        <dbReference type="Proteomes" id="UP000244920"/>
    </source>
</evidence>
<dbReference type="Proteomes" id="UP000244920">
    <property type="component" value="Chromosome"/>
</dbReference>
<keyword evidence="1" id="KW-0472">Membrane</keyword>
<keyword evidence="3" id="KW-1185">Reference proteome</keyword>
<feature type="transmembrane region" description="Helical" evidence="1">
    <location>
        <begin position="120"/>
        <end position="143"/>
    </location>
</feature>
<evidence type="ECO:0000313" key="2">
    <source>
        <dbReference type="EMBL" id="AWI51665.1"/>
    </source>
</evidence>
<organism evidence="2 3">
    <name type="scientific">Actinobacillus porcitonsillarum</name>
    <dbReference type="NCBI Taxonomy" id="189834"/>
    <lineage>
        <taxon>Bacteria</taxon>
        <taxon>Pseudomonadati</taxon>
        <taxon>Pseudomonadota</taxon>
        <taxon>Gammaproteobacteria</taxon>
        <taxon>Pasteurellales</taxon>
        <taxon>Pasteurellaceae</taxon>
        <taxon>Actinobacillus</taxon>
    </lineage>
</organism>